<accession>A0A8H4NEZ3</accession>
<keyword evidence="2" id="KW-0663">Pyridoxal phosphate</keyword>
<dbReference type="GO" id="GO:0008483">
    <property type="term" value="F:transaminase activity"/>
    <property type="evidence" value="ECO:0007669"/>
    <property type="project" value="TreeGrafter"/>
</dbReference>
<dbReference type="PRINTS" id="PR00753">
    <property type="entry name" value="ACCSYNTHASE"/>
</dbReference>
<proteinExistence type="inferred from homology"/>
<dbReference type="InterPro" id="IPR004838">
    <property type="entry name" value="NHTrfase_class1_PyrdxlP-BS"/>
</dbReference>
<dbReference type="PROSITE" id="PS00105">
    <property type="entry name" value="AA_TRANSFER_CLASS_1"/>
    <property type="match status" value="1"/>
</dbReference>
<gene>
    <name evidence="4" type="ORF">GTA08_BOTSDO11548</name>
</gene>
<dbReference type="EMBL" id="WWBZ02000002">
    <property type="protein sequence ID" value="KAF4312612.1"/>
    <property type="molecule type" value="Genomic_DNA"/>
</dbReference>
<dbReference type="InterPro" id="IPR004839">
    <property type="entry name" value="Aminotransferase_I/II_large"/>
</dbReference>
<comment type="caution">
    <text evidence="4">The sequence shown here is derived from an EMBL/GenBank/DDBJ whole genome shotgun (WGS) entry which is preliminary data.</text>
</comment>
<dbReference type="OrthoDB" id="7042322at2759"/>
<sequence>MAPEVADRLKSNPPEMKPSEFMYGEGPFGCSRLCRAIAQHVNRYFKPHQAVGPDDIYFANGCGSICEALGYTIFDEGDVLMISQPNYVGFPHDFGAKSKVNLYHVPLHGIDQFDLSSINQYERALSSATASGIKVRAVMLVNPHNPLGICYPAETLIALMRFCNKHRLHLISDEIYALSIYKPSAAPSESPTPFTSVLSIDYQQYIDPNLLHVMYGLSKDFAASGIRIGCLIVRNPALMDALLAVSQSHWPGIADQMVAIGMLEDVDWVERFRLLNTERLAERSAFARRAFDKKGIPYDGRANAGFFLWIDLRNFLPKVDEDWKKVEGWDSERVLVRRLKARKVILTAGEDQSAEEPGYFRVVFSQREKVLEEGLRRVFEVLDEI</sequence>
<evidence type="ECO:0000313" key="4">
    <source>
        <dbReference type="EMBL" id="KAF4312612.1"/>
    </source>
</evidence>
<name>A0A8H4NEZ3_9PEZI</name>
<dbReference type="Gene3D" id="3.40.640.10">
    <property type="entry name" value="Type I PLP-dependent aspartate aminotransferase-like (Major domain)"/>
    <property type="match status" value="1"/>
</dbReference>
<dbReference type="PANTHER" id="PTHR43795">
    <property type="entry name" value="BIFUNCTIONAL ASPARTATE AMINOTRANSFERASE AND GLUTAMATE/ASPARTATE-PREPHENATE AMINOTRANSFERASE-RELATED"/>
    <property type="match status" value="1"/>
</dbReference>
<evidence type="ECO:0000256" key="1">
    <source>
        <dbReference type="ARBA" id="ARBA00007441"/>
    </source>
</evidence>
<dbReference type="InterPro" id="IPR015422">
    <property type="entry name" value="PyrdxlP-dep_Trfase_small"/>
</dbReference>
<evidence type="ECO:0000256" key="2">
    <source>
        <dbReference type="ARBA" id="ARBA00022898"/>
    </source>
</evidence>
<dbReference type="CDD" id="cd00609">
    <property type="entry name" value="AAT_like"/>
    <property type="match status" value="1"/>
</dbReference>
<organism evidence="4 5">
    <name type="scientific">Botryosphaeria dothidea</name>
    <dbReference type="NCBI Taxonomy" id="55169"/>
    <lineage>
        <taxon>Eukaryota</taxon>
        <taxon>Fungi</taxon>
        <taxon>Dikarya</taxon>
        <taxon>Ascomycota</taxon>
        <taxon>Pezizomycotina</taxon>
        <taxon>Dothideomycetes</taxon>
        <taxon>Dothideomycetes incertae sedis</taxon>
        <taxon>Botryosphaeriales</taxon>
        <taxon>Botryosphaeriaceae</taxon>
        <taxon>Botryosphaeria</taxon>
    </lineage>
</organism>
<feature type="domain" description="Aminotransferase class I/classII large" evidence="3">
    <location>
        <begin position="32"/>
        <end position="377"/>
    </location>
</feature>
<dbReference type="Proteomes" id="UP000572817">
    <property type="component" value="Unassembled WGS sequence"/>
</dbReference>
<dbReference type="AlphaFoldDB" id="A0A8H4NEZ3"/>
<keyword evidence="5" id="KW-1185">Reference proteome</keyword>
<dbReference type="InterPro" id="IPR015421">
    <property type="entry name" value="PyrdxlP-dep_Trfase_major"/>
</dbReference>
<dbReference type="Pfam" id="PF00155">
    <property type="entry name" value="Aminotran_1_2"/>
    <property type="match status" value="1"/>
</dbReference>
<dbReference type="InterPro" id="IPR050478">
    <property type="entry name" value="Ethylene_sulfur-biosynth"/>
</dbReference>
<dbReference type="GO" id="GO:0006520">
    <property type="term" value="P:amino acid metabolic process"/>
    <property type="evidence" value="ECO:0007669"/>
    <property type="project" value="TreeGrafter"/>
</dbReference>
<comment type="similarity">
    <text evidence="1">Belongs to the class-I pyridoxal-phosphate-dependent aminotransferase family.</text>
</comment>
<evidence type="ECO:0000259" key="3">
    <source>
        <dbReference type="Pfam" id="PF00155"/>
    </source>
</evidence>
<protein>
    <submittedName>
        <fullName evidence="4">1-aminocyclopropane-1-carboxylate synthase</fullName>
    </submittedName>
</protein>
<dbReference type="Gene3D" id="3.90.1150.10">
    <property type="entry name" value="Aspartate Aminotransferase, domain 1"/>
    <property type="match status" value="1"/>
</dbReference>
<evidence type="ECO:0000313" key="5">
    <source>
        <dbReference type="Proteomes" id="UP000572817"/>
    </source>
</evidence>
<dbReference type="InterPro" id="IPR015424">
    <property type="entry name" value="PyrdxlP-dep_Trfase"/>
</dbReference>
<reference evidence="4" key="1">
    <citation type="submission" date="2020-04" db="EMBL/GenBank/DDBJ databases">
        <title>Genome Assembly and Annotation of Botryosphaeria dothidea sdau 11-99, a Latent Pathogen of Apple Fruit Ring Rot in China.</title>
        <authorList>
            <person name="Yu C."/>
            <person name="Diao Y."/>
            <person name="Lu Q."/>
            <person name="Zhao J."/>
            <person name="Cui S."/>
            <person name="Peng C."/>
            <person name="He B."/>
            <person name="Liu H."/>
        </authorList>
    </citation>
    <scope>NUCLEOTIDE SEQUENCE [LARGE SCALE GENOMIC DNA]</scope>
    <source>
        <strain evidence="4">Sdau11-99</strain>
    </source>
</reference>
<dbReference type="GO" id="GO:0030170">
    <property type="term" value="F:pyridoxal phosphate binding"/>
    <property type="evidence" value="ECO:0007669"/>
    <property type="project" value="InterPro"/>
</dbReference>
<dbReference type="SUPFAM" id="SSF53383">
    <property type="entry name" value="PLP-dependent transferases"/>
    <property type="match status" value="1"/>
</dbReference>
<dbReference type="PANTHER" id="PTHR43795:SF39">
    <property type="entry name" value="AMINOTRANSFERASE CLASS I_CLASSII DOMAIN-CONTAINING PROTEIN"/>
    <property type="match status" value="1"/>
</dbReference>